<dbReference type="GO" id="GO:0016020">
    <property type="term" value="C:membrane"/>
    <property type="evidence" value="ECO:0007669"/>
    <property type="project" value="UniProtKB-SubCell"/>
</dbReference>
<evidence type="ECO:0000313" key="5">
    <source>
        <dbReference type="EMBL" id="ELQ61289.1"/>
    </source>
</evidence>
<dbReference type="GO" id="GO:0022857">
    <property type="term" value="F:transmembrane transporter activity"/>
    <property type="evidence" value="ECO:0007669"/>
    <property type="project" value="InterPro"/>
</dbReference>
<evidence type="ECO:0000256" key="3">
    <source>
        <dbReference type="SAM" id="Phobius"/>
    </source>
</evidence>
<dbReference type="EMBL" id="JH794191">
    <property type="protein sequence ID" value="ELQ61289.1"/>
    <property type="molecule type" value="Genomic_DNA"/>
</dbReference>
<organism>
    <name type="scientific">Pyricularia oryzae (strain P131)</name>
    <name type="common">Rice blast fungus</name>
    <name type="synonym">Magnaporthe oryzae</name>
    <dbReference type="NCBI Taxonomy" id="1143193"/>
    <lineage>
        <taxon>Eukaryota</taxon>
        <taxon>Fungi</taxon>
        <taxon>Dikarya</taxon>
        <taxon>Ascomycota</taxon>
        <taxon>Pezizomycotina</taxon>
        <taxon>Sordariomycetes</taxon>
        <taxon>Sordariomycetidae</taxon>
        <taxon>Magnaporthales</taxon>
        <taxon>Pyriculariaceae</taxon>
        <taxon>Pyricularia</taxon>
    </lineage>
</organism>
<dbReference type="AlphaFoldDB" id="L7J0C3"/>
<accession>L7J0C3</accession>
<keyword evidence="3" id="KW-1133">Transmembrane helix</keyword>
<dbReference type="SUPFAM" id="SSF103473">
    <property type="entry name" value="MFS general substrate transporter"/>
    <property type="match status" value="1"/>
</dbReference>
<feature type="transmembrane region" description="Helical" evidence="3">
    <location>
        <begin position="457"/>
        <end position="477"/>
    </location>
</feature>
<dbReference type="PANTHER" id="PTHR11360:SF234">
    <property type="entry name" value="MFS-TYPE TRANSPORTER DBAD-RELATED"/>
    <property type="match status" value="1"/>
</dbReference>
<comment type="similarity">
    <text evidence="2">Belongs to the major facilitator superfamily. Monocarboxylate porter (TC 2.A.1.13) family.</text>
</comment>
<dbReference type="PROSITE" id="PS50850">
    <property type="entry name" value="MFS"/>
    <property type="match status" value="1"/>
</dbReference>
<reference evidence="5" key="1">
    <citation type="journal article" date="2012" name="PLoS Genet.">
        <title>Comparative analysis of the genomes of two field isolates of the rice blast fungus Magnaporthe oryzae.</title>
        <authorList>
            <person name="Xue M."/>
            <person name="Yang J."/>
            <person name="Li Z."/>
            <person name="Hu S."/>
            <person name="Yao N."/>
            <person name="Dean R.A."/>
            <person name="Zhao W."/>
            <person name="Shen M."/>
            <person name="Zhang H."/>
            <person name="Li C."/>
            <person name="Liu L."/>
            <person name="Cao L."/>
            <person name="Xu X."/>
            <person name="Xing Y."/>
            <person name="Hsiang T."/>
            <person name="Zhang Z."/>
            <person name="Xu J.R."/>
            <person name="Peng Y.L."/>
        </authorList>
    </citation>
    <scope>NUCLEOTIDE SEQUENCE [LARGE SCALE GENOMIC DNA]</scope>
    <source>
        <strain evidence="5">P131</strain>
    </source>
</reference>
<evidence type="ECO:0000256" key="2">
    <source>
        <dbReference type="ARBA" id="ARBA00006727"/>
    </source>
</evidence>
<feature type="transmembrane region" description="Helical" evidence="3">
    <location>
        <begin position="292"/>
        <end position="318"/>
    </location>
</feature>
<evidence type="ECO:0000256" key="1">
    <source>
        <dbReference type="ARBA" id="ARBA00004141"/>
    </source>
</evidence>
<evidence type="ECO:0000259" key="4">
    <source>
        <dbReference type="PROSITE" id="PS50850"/>
    </source>
</evidence>
<feature type="transmembrane region" description="Helical" evidence="3">
    <location>
        <begin position="387"/>
        <end position="411"/>
    </location>
</feature>
<feature type="transmembrane region" description="Helical" evidence="3">
    <location>
        <begin position="238"/>
        <end position="258"/>
    </location>
</feature>
<dbReference type="InterPro" id="IPR050327">
    <property type="entry name" value="Proton-linked_MCT"/>
</dbReference>
<dbReference type="InterPro" id="IPR020846">
    <property type="entry name" value="MFS_dom"/>
</dbReference>
<feature type="domain" description="Major facilitator superfamily (MFS) profile" evidence="4">
    <location>
        <begin position="59"/>
        <end position="482"/>
    </location>
</feature>
<feature type="transmembrane region" description="Helical" evidence="3">
    <location>
        <begin position="324"/>
        <end position="343"/>
    </location>
</feature>
<proteinExistence type="inferred from homology"/>
<comment type="subcellular location">
    <subcellularLocation>
        <location evidence="1">Membrane</location>
        <topology evidence="1">Multi-pass membrane protein</topology>
    </subcellularLocation>
</comment>
<dbReference type="PANTHER" id="PTHR11360">
    <property type="entry name" value="MONOCARBOXYLATE TRANSPORTER"/>
    <property type="match status" value="1"/>
</dbReference>
<feature type="transmembrane region" description="Helical" evidence="3">
    <location>
        <begin position="62"/>
        <end position="82"/>
    </location>
</feature>
<dbReference type="InterPro" id="IPR011701">
    <property type="entry name" value="MFS"/>
</dbReference>
<name>L7J0C3_PYRO1</name>
<dbReference type="Gene3D" id="1.20.1250.20">
    <property type="entry name" value="MFS general substrate transporter like domains"/>
    <property type="match status" value="2"/>
</dbReference>
<dbReference type="Pfam" id="PF07690">
    <property type="entry name" value="MFS_1"/>
    <property type="match status" value="1"/>
</dbReference>
<feature type="transmembrane region" description="Helical" evidence="3">
    <location>
        <begin position="363"/>
        <end position="381"/>
    </location>
</feature>
<gene>
    <name evidence="5" type="ORF">OOW_P131scaffold01192g3</name>
</gene>
<keyword evidence="3" id="KW-0812">Transmembrane</keyword>
<protein>
    <recommendedName>
        <fullName evidence="4">Major facilitator superfamily (MFS) profile domain-containing protein</fullName>
    </recommendedName>
</protein>
<feature type="transmembrane region" description="Helical" evidence="3">
    <location>
        <begin position="102"/>
        <end position="122"/>
    </location>
</feature>
<feature type="transmembrane region" description="Helical" evidence="3">
    <location>
        <begin position="134"/>
        <end position="152"/>
    </location>
</feature>
<sequence>MTSPSKKDDTAVVVVVSVPEDATAGHETNNPYPSHTISTTSTPFASTAKLPLAAPSCPDGGVVAWAQVLASFLMNAVGWGYPATFGMYQLHYVSNMGLPESQIAWVGSVQTFLAYALCVVAGRLADAGYIRSTVSVGSVFVVVGTLATSWAAEYWQILLAQGLCTGLGLGLITTPTLTVVNSYFDSNRNGSEHDIKNKANQILIDSVAVASATAGTGVGSIVFPAVVQLLIPQVGFAWAVRCSALVTLVFCSVGVVLLKPREQPQADHGADAATDEKSSLGLIDMGALRERAFLCLAASSFLFFIALYFGFFYLTVIAQQVAHMSPTTCVTLLMINSAVGIPIRPLSGMIADRFPRVLGPVKMFAITVLLVGAAMLAWIAARSSADMYIFAVGFGIVNGASQSIWPGALISITPDPKRLGVRYGMLCVFVAVATLVGPPIAAMIVDAAARGGGNGFMAAQAWAGALALVSGVLAFGARPSPLSKSEIDEKV</sequence>
<feature type="transmembrane region" description="Helical" evidence="3">
    <location>
        <begin position="423"/>
        <end position="445"/>
    </location>
</feature>
<keyword evidence="3" id="KW-0472">Membrane</keyword>
<feature type="transmembrane region" description="Helical" evidence="3">
    <location>
        <begin position="202"/>
        <end position="226"/>
    </location>
</feature>
<feature type="transmembrane region" description="Helical" evidence="3">
    <location>
        <begin position="158"/>
        <end position="181"/>
    </location>
</feature>
<dbReference type="InterPro" id="IPR036259">
    <property type="entry name" value="MFS_trans_sf"/>
</dbReference>